<dbReference type="EMBL" id="BGZK01000735">
    <property type="protein sequence ID" value="GBP58452.1"/>
    <property type="molecule type" value="Genomic_DNA"/>
</dbReference>
<name>A0A4C1X6D1_EUMVA</name>
<dbReference type="Proteomes" id="UP000299102">
    <property type="component" value="Unassembled WGS sequence"/>
</dbReference>
<reference evidence="2 3" key="1">
    <citation type="journal article" date="2019" name="Commun. Biol.">
        <title>The bagworm genome reveals a unique fibroin gene that provides high tensile strength.</title>
        <authorList>
            <person name="Kono N."/>
            <person name="Nakamura H."/>
            <person name="Ohtoshi R."/>
            <person name="Tomita M."/>
            <person name="Numata K."/>
            <person name="Arakawa K."/>
        </authorList>
    </citation>
    <scope>NUCLEOTIDE SEQUENCE [LARGE SCALE GENOMIC DNA]</scope>
</reference>
<dbReference type="OrthoDB" id="7468941at2759"/>
<organism evidence="2 3">
    <name type="scientific">Eumeta variegata</name>
    <name type="common">Bagworm moth</name>
    <name type="synonym">Eumeta japonica</name>
    <dbReference type="NCBI Taxonomy" id="151549"/>
    <lineage>
        <taxon>Eukaryota</taxon>
        <taxon>Metazoa</taxon>
        <taxon>Ecdysozoa</taxon>
        <taxon>Arthropoda</taxon>
        <taxon>Hexapoda</taxon>
        <taxon>Insecta</taxon>
        <taxon>Pterygota</taxon>
        <taxon>Neoptera</taxon>
        <taxon>Endopterygota</taxon>
        <taxon>Lepidoptera</taxon>
        <taxon>Glossata</taxon>
        <taxon>Ditrysia</taxon>
        <taxon>Tineoidea</taxon>
        <taxon>Psychidae</taxon>
        <taxon>Oiketicinae</taxon>
        <taxon>Eumeta</taxon>
    </lineage>
</organism>
<accession>A0A4C1X6D1</accession>
<feature type="compositionally biased region" description="Basic and acidic residues" evidence="1">
    <location>
        <begin position="111"/>
        <end position="137"/>
    </location>
</feature>
<dbReference type="AlphaFoldDB" id="A0A4C1X6D1"/>
<sequence>MDVFVYVYLHLIEVFPSVGRQSQRYPCKSRVAPAPPAPAADEPGLALMSDHVGAGGAGRSGVAWPSGTIPARVKKLSWDDAGSDQKVRSPSSVPYSNVPYYVQHRKVYRSKSESTYRRSRLGSESKAGLRSESKDSAEGDGTTGAAEIHDATNPALADHMNLTVYF</sequence>
<evidence type="ECO:0000313" key="3">
    <source>
        <dbReference type="Proteomes" id="UP000299102"/>
    </source>
</evidence>
<protein>
    <submittedName>
        <fullName evidence="2">Uncharacterized protein</fullName>
    </submittedName>
</protein>
<keyword evidence="3" id="KW-1185">Reference proteome</keyword>
<evidence type="ECO:0000256" key="1">
    <source>
        <dbReference type="SAM" id="MobiDB-lite"/>
    </source>
</evidence>
<gene>
    <name evidence="2" type="ORF">EVAR_36924_1</name>
</gene>
<proteinExistence type="predicted"/>
<comment type="caution">
    <text evidence="2">The sequence shown here is derived from an EMBL/GenBank/DDBJ whole genome shotgun (WGS) entry which is preliminary data.</text>
</comment>
<feature type="region of interest" description="Disordered" evidence="1">
    <location>
        <begin position="111"/>
        <end position="152"/>
    </location>
</feature>
<evidence type="ECO:0000313" key="2">
    <source>
        <dbReference type="EMBL" id="GBP58452.1"/>
    </source>
</evidence>